<evidence type="ECO:0000256" key="7">
    <source>
        <dbReference type="ARBA" id="ARBA00035192"/>
    </source>
</evidence>
<dbReference type="Pfam" id="PF09812">
    <property type="entry name" value="MRP-L28"/>
    <property type="match status" value="1"/>
</dbReference>
<comment type="caution">
    <text evidence="9">The sequence shown here is derived from an EMBL/GenBank/DDBJ whole genome shotgun (WGS) entry which is preliminary data.</text>
</comment>
<protein>
    <recommendedName>
        <fullName evidence="7">Large ribosomal subunit protein mL40</fullName>
    </recommendedName>
</protein>
<dbReference type="Proteomes" id="UP000054251">
    <property type="component" value="Unassembled WGS sequence"/>
</dbReference>
<dbReference type="RefSeq" id="XP_015467435.1">
    <property type="nucleotide sequence ID" value="XM_015611727.1"/>
</dbReference>
<dbReference type="GO" id="GO:0005739">
    <property type="term" value="C:mitochondrion"/>
    <property type="evidence" value="ECO:0007669"/>
    <property type="project" value="UniProtKB-SubCell"/>
</dbReference>
<evidence type="ECO:0000256" key="4">
    <source>
        <dbReference type="ARBA" id="ARBA00022980"/>
    </source>
</evidence>
<dbReference type="PANTHER" id="PTHR39150:SF1">
    <property type="entry name" value="LARGE RIBOSOMAL SUBUNIT PROTEIN ML40"/>
    <property type="match status" value="1"/>
</dbReference>
<dbReference type="Gene3D" id="6.10.250.3440">
    <property type="match status" value="1"/>
</dbReference>
<evidence type="ECO:0000256" key="6">
    <source>
        <dbReference type="ARBA" id="ARBA00023274"/>
    </source>
</evidence>
<reference evidence="9 10" key="1">
    <citation type="submission" date="2015-11" db="EMBL/GenBank/DDBJ databases">
        <title>The genome of Debaryomyces fabryi.</title>
        <authorList>
            <person name="Tafer H."/>
            <person name="Lopandic K."/>
        </authorList>
    </citation>
    <scope>NUCLEOTIDE SEQUENCE [LARGE SCALE GENOMIC DNA]</scope>
    <source>
        <strain evidence="9 10">CBS 789</strain>
    </source>
</reference>
<dbReference type="GO" id="GO:1990904">
    <property type="term" value="C:ribonucleoprotein complex"/>
    <property type="evidence" value="ECO:0007669"/>
    <property type="project" value="UniProtKB-KW"/>
</dbReference>
<dbReference type="FunFam" id="6.10.250.3440:FF:000001">
    <property type="entry name" value="Mitochondrial ribosomal protein L40"/>
    <property type="match status" value="1"/>
</dbReference>
<gene>
    <name evidence="9" type="ORF">AC631_02898</name>
</gene>
<keyword evidence="3" id="KW-0809">Transit peptide</keyword>
<evidence type="ECO:0000256" key="3">
    <source>
        <dbReference type="ARBA" id="ARBA00022946"/>
    </source>
</evidence>
<proteinExistence type="inferred from homology"/>
<dbReference type="EMBL" id="LMYN01000056">
    <property type="protein sequence ID" value="KSA01333.1"/>
    <property type="molecule type" value="Genomic_DNA"/>
</dbReference>
<dbReference type="GO" id="GO:0005840">
    <property type="term" value="C:ribosome"/>
    <property type="evidence" value="ECO:0007669"/>
    <property type="project" value="UniProtKB-KW"/>
</dbReference>
<evidence type="ECO:0000256" key="2">
    <source>
        <dbReference type="ARBA" id="ARBA00009360"/>
    </source>
</evidence>
<dbReference type="InterPro" id="IPR042831">
    <property type="entry name" value="Ribosomal_mL40_fung"/>
</dbReference>
<evidence type="ECO:0000256" key="1">
    <source>
        <dbReference type="ARBA" id="ARBA00004173"/>
    </source>
</evidence>
<dbReference type="InterPro" id="IPR019192">
    <property type="entry name" value="Ribosomal_mL40"/>
</dbReference>
<organism evidence="9 10">
    <name type="scientific">Debaryomyces fabryi</name>
    <dbReference type="NCBI Taxonomy" id="58627"/>
    <lineage>
        <taxon>Eukaryota</taxon>
        <taxon>Fungi</taxon>
        <taxon>Dikarya</taxon>
        <taxon>Ascomycota</taxon>
        <taxon>Saccharomycotina</taxon>
        <taxon>Pichiomycetes</taxon>
        <taxon>Debaryomycetaceae</taxon>
        <taxon>Debaryomyces</taxon>
    </lineage>
</organism>
<evidence type="ECO:0000313" key="9">
    <source>
        <dbReference type="EMBL" id="KSA01333.1"/>
    </source>
</evidence>
<accession>A0A0V1PZ47</accession>
<keyword evidence="8" id="KW-0175">Coiled coil</keyword>
<dbReference type="GeneID" id="26839907"/>
<keyword evidence="10" id="KW-1185">Reference proteome</keyword>
<dbReference type="GO" id="GO:0003735">
    <property type="term" value="F:structural constituent of ribosome"/>
    <property type="evidence" value="ECO:0007669"/>
    <property type="project" value="InterPro"/>
</dbReference>
<keyword evidence="4" id="KW-0689">Ribosomal protein</keyword>
<dbReference type="OrthoDB" id="2098203at2759"/>
<evidence type="ECO:0000313" key="10">
    <source>
        <dbReference type="Proteomes" id="UP000054251"/>
    </source>
</evidence>
<evidence type="ECO:0000256" key="5">
    <source>
        <dbReference type="ARBA" id="ARBA00023128"/>
    </source>
</evidence>
<name>A0A0V1PZ47_9ASCO</name>
<sequence>MFGTSKNISASSTLLKTFIRGKKKTSLSPSTQKVVNQLSALSASRKQPKLINLCNEDLIKHQTITNAWKVYQRKKAQKKTEELRKQYESIYNAMEDLKTSSPELFAVANTPEPKKRFPLEMRVPSEYPANKPWIYNYSQK</sequence>
<dbReference type="PANTHER" id="PTHR39150">
    <property type="entry name" value="54S RIBOSOMAL PROTEIN L28, MITOCHONDRIAL"/>
    <property type="match status" value="1"/>
</dbReference>
<evidence type="ECO:0000256" key="8">
    <source>
        <dbReference type="SAM" id="Coils"/>
    </source>
</evidence>
<feature type="coiled-coil region" evidence="8">
    <location>
        <begin position="73"/>
        <end position="100"/>
    </location>
</feature>
<dbReference type="AlphaFoldDB" id="A0A0V1PZ47"/>
<keyword evidence="6" id="KW-0687">Ribonucleoprotein</keyword>
<dbReference type="GO" id="GO:0032543">
    <property type="term" value="P:mitochondrial translation"/>
    <property type="evidence" value="ECO:0007669"/>
    <property type="project" value="InterPro"/>
</dbReference>
<comment type="similarity">
    <text evidence="2">Belongs to the mitochondrion-specific ribosomal protein mL40 family.</text>
</comment>
<comment type="subcellular location">
    <subcellularLocation>
        <location evidence="1">Mitochondrion</location>
    </subcellularLocation>
</comment>
<keyword evidence="5" id="KW-0496">Mitochondrion</keyword>